<dbReference type="AlphaFoldDB" id="A0A1S2LDR6"/>
<name>A0A1S2LDR6_9BACI</name>
<dbReference type="RefSeq" id="WP_071313833.1">
    <property type="nucleotide sequence ID" value="NZ_MLQQ01000039.1"/>
</dbReference>
<evidence type="ECO:0000313" key="2">
    <source>
        <dbReference type="EMBL" id="OIJ10638.1"/>
    </source>
</evidence>
<dbReference type="Proteomes" id="UP000180098">
    <property type="component" value="Unassembled WGS sequence"/>
</dbReference>
<dbReference type="NCBIfam" id="NF041644">
    <property type="entry name" value="CBO0543_fam"/>
    <property type="match status" value="1"/>
</dbReference>
<reference evidence="2 3" key="1">
    <citation type="submission" date="2016-10" db="EMBL/GenBank/DDBJ databases">
        <title>Draft genome sequences of four alkaliphilic bacteria belonging to the Anaerobacillus genus.</title>
        <authorList>
            <person name="Bassil N.M."/>
            <person name="Lloyd J.R."/>
        </authorList>
    </citation>
    <scope>NUCLEOTIDE SEQUENCE [LARGE SCALE GENOMIC DNA]</scope>
    <source>
        <strain evidence="2 3">DSM 15340</strain>
    </source>
</reference>
<feature type="transmembrane region" description="Helical" evidence="1">
    <location>
        <begin position="137"/>
        <end position="154"/>
    </location>
</feature>
<sequence length="162" mass="19527">MKRNKNQKKFLRITLIINLVILIPLLIRKPPVKDWIIVYLFNAVTNGLIDNILSKHKIVKYPVRLFSKSFDTHILFDFFVYPTFTILYNQMTEKDKIFPIIYKLIFITIPPFFIELWAEKKTDLIEWSRKWKWYHTFFGLIFKSLITRMVIGGVKKLDNQIN</sequence>
<protein>
    <submittedName>
        <fullName evidence="2">Uncharacterized protein</fullName>
    </submittedName>
</protein>
<keyword evidence="1" id="KW-0472">Membrane</keyword>
<feature type="transmembrane region" description="Helical" evidence="1">
    <location>
        <begin position="97"/>
        <end position="117"/>
    </location>
</feature>
<evidence type="ECO:0000256" key="1">
    <source>
        <dbReference type="SAM" id="Phobius"/>
    </source>
</evidence>
<keyword evidence="1" id="KW-1133">Transmembrane helix</keyword>
<keyword evidence="1" id="KW-0812">Transmembrane</keyword>
<feature type="transmembrane region" description="Helical" evidence="1">
    <location>
        <begin position="12"/>
        <end position="29"/>
    </location>
</feature>
<feature type="transmembrane region" description="Helical" evidence="1">
    <location>
        <begin position="74"/>
        <end position="91"/>
    </location>
</feature>
<dbReference type="InterPro" id="IPR048147">
    <property type="entry name" value="CBO0543-like"/>
</dbReference>
<evidence type="ECO:0000313" key="3">
    <source>
        <dbReference type="Proteomes" id="UP000180098"/>
    </source>
</evidence>
<keyword evidence="3" id="KW-1185">Reference proteome</keyword>
<dbReference type="OrthoDB" id="2622010at2"/>
<proteinExistence type="predicted"/>
<dbReference type="EMBL" id="MLQQ01000039">
    <property type="protein sequence ID" value="OIJ10638.1"/>
    <property type="molecule type" value="Genomic_DNA"/>
</dbReference>
<feature type="transmembrane region" description="Helical" evidence="1">
    <location>
        <begin position="35"/>
        <end position="53"/>
    </location>
</feature>
<accession>A0A1S2LDR6</accession>
<gene>
    <name evidence="2" type="ORF">BKP35_13190</name>
</gene>
<organism evidence="2 3">
    <name type="scientific">Anaerobacillus arseniciselenatis</name>
    <dbReference type="NCBI Taxonomy" id="85682"/>
    <lineage>
        <taxon>Bacteria</taxon>
        <taxon>Bacillati</taxon>
        <taxon>Bacillota</taxon>
        <taxon>Bacilli</taxon>
        <taxon>Bacillales</taxon>
        <taxon>Bacillaceae</taxon>
        <taxon>Anaerobacillus</taxon>
    </lineage>
</organism>
<comment type="caution">
    <text evidence="2">The sequence shown here is derived from an EMBL/GenBank/DDBJ whole genome shotgun (WGS) entry which is preliminary data.</text>
</comment>